<dbReference type="SUPFAM" id="SSF102414">
    <property type="entry name" value="Alpha-2,3/8-sialyltransferase CstII"/>
    <property type="match status" value="1"/>
</dbReference>
<organism evidence="1 2">
    <name type="scientific">Helicobacter felis (strain ATCC 49179 / CCUG 28539 / NCTC 12436 / CS1)</name>
    <dbReference type="NCBI Taxonomy" id="936155"/>
    <lineage>
        <taxon>Bacteria</taxon>
        <taxon>Pseudomonadati</taxon>
        <taxon>Campylobacterota</taxon>
        <taxon>Epsilonproteobacteria</taxon>
        <taxon>Campylobacterales</taxon>
        <taxon>Helicobacteraceae</taxon>
        <taxon>Helicobacter</taxon>
    </lineage>
</organism>
<dbReference type="Proteomes" id="UP000007934">
    <property type="component" value="Chromosome"/>
</dbReference>
<dbReference type="eggNOG" id="ENOG5032RU0">
    <property type="taxonomic scope" value="Bacteria"/>
</dbReference>
<dbReference type="KEGG" id="hfe:HFELIS_02750"/>
<reference evidence="1 2" key="1">
    <citation type="journal article" date="2011" name="Genome Biol. Evol.">
        <title>Comparative whole genome sequence analysis of the carcinogenic bacterial model pathogen Helicobacter felis.</title>
        <authorList>
            <person name="Arnold I.C."/>
            <person name="Zigova Z."/>
            <person name="Holden M."/>
            <person name="Lawley T.D."/>
            <person name="Rad R."/>
            <person name="Dougan G."/>
            <person name="Falkow S."/>
            <person name="Bentley S.D."/>
            <person name="Muller A."/>
        </authorList>
    </citation>
    <scope>NUCLEOTIDE SEQUENCE [LARGE SCALE GENOMIC DNA]</scope>
    <source>
        <strain evidence="2">ATCC 49179 / CCUG 28539 / NCTC 12436 / CS1</strain>
    </source>
</reference>
<dbReference type="GO" id="GO:0016757">
    <property type="term" value="F:glycosyltransferase activity"/>
    <property type="evidence" value="ECO:0007669"/>
    <property type="project" value="UniProtKB-KW"/>
</dbReference>
<dbReference type="OrthoDB" id="5318543at2"/>
<dbReference type="AlphaFoldDB" id="E7A8M2"/>
<gene>
    <name evidence="1" type="ordered locus">Hfelis_02750</name>
</gene>
<dbReference type="InterPro" id="IPR009251">
    <property type="entry name" value="A-2_3-sialyltransferase"/>
</dbReference>
<dbReference type="STRING" id="936155.HFELIS_02750"/>
<protein>
    <submittedName>
        <fullName evidence="1">Alpha-2,3-sialyltransferase</fullName>
    </submittedName>
</protein>
<dbReference type="Gene3D" id="3.90.1480.10">
    <property type="entry name" value="Alpha-2,3-sialyltransferase"/>
    <property type="match status" value="1"/>
</dbReference>
<dbReference type="Pfam" id="PF06002">
    <property type="entry name" value="CST-I"/>
    <property type="match status" value="2"/>
</dbReference>
<evidence type="ECO:0000313" key="1">
    <source>
        <dbReference type="EMBL" id="CBY82359.1"/>
    </source>
</evidence>
<sequence length="379" mass="42906">MRNLSLSSSNSMKPLILAGNGPSVKDLDYSLFPPDFDVFRCNQFYFEDKYYLGKEVKGVFFNSWIFDLQMKTAGQLVARDEYKLDTIYCATDAEYSPFDPNPFDPSYNKNRELPNNIGERYSALQSLHARSFLDKHFTNITHTYEFLATLKPFLDLHTKARNFQGQQFTGGIMMLISAIALGYQEIYLAGIDFYTTGLGHFYQDNSRFFILEHAPMHTQELDMQAIEIAKQYAQLYALVPNTPLAQILPLSPHKNALSQERMQTLHLGYEKPPGYIQDILIAPPKTPIPIGRKILLKRVLSSAGLSPSNIIVSFFLDLYRFLRALARFLTDKKGLKLLWKYRKGVPSDAPDIGGGGGVKLSGDFSRVRISFTQGGLYAA</sequence>
<dbReference type="InterPro" id="IPR036715">
    <property type="entry name" value="A-2_3-sialylTrfase_sf"/>
</dbReference>
<dbReference type="RefSeq" id="WP_013468731.1">
    <property type="nucleotide sequence ID" value="NC_014810.2"/>
</dbReference>
<keyword evidence="2" id="KW-1185">Reference proteome</keyword>
<dbReference type="EMBL" id="FQ670179">
    <property type="protein sequence ID" value="CBY82359.1"/>
    <property type="molecule type" value="Genomic_DNA"/>
</dbReference>
<name>E7A8M2_HELFC</name>
<evidence type="ECO:0000313" key="2">
    <source>
        <dbReference type="Proteomes" id="UP000007934"/>
    </source>
</evidence>
<accession>E7A8M2</accession>
<proteinExistence type="predicted"/>
<dbReference type="GeneID" id="36134086"/>
<dbReference type="HOGENOM" id="CLU_053661_0_0_7"/>